<dbReference type="GO" id="GO:0016020">
    <property type="term" value="C:membrane"/>
    <property type="evidence" value="ECO:0007669"/>
    <property type="project" value="UniProtKB-SubCell"/>
</dbReference>
<sequence length="403" mass="45120">MASLSSTLGLRAASSALLDTATNHAPAYLCFHFIFAYAVLSSRPLKQWYGLDHNESPRYDLLKYGDAAVASGTITQAQLEMMRRAEAASANAVENYTFFVAAMSFATLAGLERDVINKAGLVYTIARVAYAAAYILIGHPLWCQVRGFTWWWVKKLGSGNNAETHHFREYRNGRYIRRLAVKIATNDDTARDIRNELSTLQNFESAWHVNSTVAPTGSIDEASLPQLVVAIEYCDNGTVQQLMQRLRRAGIQLPNRMLWAMFLCLGRYTPWEDVLDQVNIPALGRRVQVKLHPELRKDYIDKDLMDLLVRCQATNEQDRPLLEELQKTVEDAVARPASYYSNIPGIDPSKETDEAITGIIQNYVLNETSYFWPSDIPLPDAPDTPIALTPLNVPLPASPISPL</sequence>
<reference evidence="5 6" key="1">
    <citation type="submission" date="2024-02" db="EMBL/GenBank/DDBJ databases">
        <title>De novo assembly and annotation of 12 fungi associated with fruit tree decline syndrome in Ontario, Canada.</title>
        <authorList>
            <person name="Sulman M."/>
            <person name="Ellouze W."/>
            <person name="Ilyukhin E."/>
        </authorList>
    </citation>
    <scope>NUCLEOTIDE SEQUENCE [LARGE SCALE GENOMIC DNA]</scope>
    <source>
        <strain evidence="5 6">M11/M66-122</strain>
    </source>
</reference>
<evidence type="ECO:0000256" key="3">
    <source>
        <dbReference type="ARBA" id="ARBA00022989"/>
    </source>
</evidence>
<dbReference type="Pfam" id="PF01124">
    <property type="entry name" value="MAPEG"/>
    <property type="match status" value="1"/>
</dbReference>
<evidence type="ECO:0000256" key="2">
    <source>
        <dbReference type="ARBA" id="ARBA00022692"/>
    </source>
</evidence>
<dbReference type="Proteomes" id="UP001320420">
    <property type="component" value="Unassembled WGS sequence"/>
</dbReference>
<dbReference type="Gene3D" id="1.20.120.550">
    <property type="entry name" value="Membrane associated eicosanoid/glutathione metabolism-like domain"/>
    <property type="match status" value="1"/>
</dbReference>
<dbReference type="Gene3D" id="3.30.200.20">
    <property type="entry name" value="Phosphorylase Kinase, domain 1"/>
    <property type="match status" value="1"/>
</dbReference>
<dbReference type="PANTHER" id="PTHR35371">
    <property type="entry name" value="INNER MEMBRANE PROTEIN"/>
    <property type="match status" value="1"/>
</dbReference>
<evidence type="ECO:0000256" key="1">
    <source>
        <dbReference type="ARBA" id="ARBA00004370"/>
    </source>
</evidence>
<keyword evidence="2" id="KW-0812">Transmembrane</keyword>
<keyword evidence="4" id="KW-0472">Membrane</keyword>
<evidence type="ECO:0000313" key="5">
    <source>
        <dbReference type="EMBL" id="KAK7750984.1"/>
    </source>
</evidence>
<proteinExistence type="predicted"/>
<keyword evidence="6" id="KW-1185">Reference proteome</keyword>
<dbReference type="InterPro" id="IPR023352">
    <property type="entry name" value="MAPEG-like_dom_sf"/>
</dbReference>
<protein>
    <recommendedName>
        <fullName evidence="7">Protein kinase domain-containing protein</fullName>
    </recommendedName>
</protein>
<accession>A0AAN9ULT6</accession>
<dbReference type="SUPFAM" id="SSF56112">
    <property type="entry name" value="Protein kinase-like (PK-like)"/>
    <property type="match status" value="1"/>
</dbReference>
<comment type="subcellular location">
    <subcellularLocation>
        <location evidence="1">Membrane</location>
    </subcellularLocation>
</comment>
<name>A0AAN9ULT6_9PEZI</name>
<gene>
    <name evidence="5" type="ORF">SLS62_007117</name>
</gene>
<dbReference type="EMBL" id="JAKJXP020000056">
    <property type="protein sequence ID" value="KAK7750984.1"/>
    <property type="molecule type" value="Genomic_DNA"/>
</dbReference>
<evidence type="ECO:0000256" key="4">
    <source>
        <dbReference type="ARBA" id="ARBA00023136"/>
    </source>
</evidence>
<dbReference type="InterPro" id="IPR011009">
    <property type="entry name" value="Kinase-like_dom_sf"/>
</dbReference>
<keyword evidence="3" id="KW-1133">Transmembrane helix</keyword>
<dbReference type="AlphaFoldDB" id="A0AAN9ULT6"/>
<evidence type="ECO:0000313" key="6">
    <source>
        <dbReference type="Proteomes" id="UP001320420"/>
    </source>
</evidence>
<dbReference type="SUPFAM" id="SSF161084">
    <property type="entry name" value="MAPEG domain-like"/>
    <property type="match status" value="1"/>
</dbReference>
<dbReference type="Gene3D" id="1.10.510.10">
    <property type="entry name" value="Transferase(Phosphotransferase) domain 1"/>
    <property type="match status" value="1"/>
</dbReference>
<dbReference type="InterPro" id="IPR001129">
    <property type="entry name" value="Membr-assoc_MAPEG"/>
</dbReference>
<evidence type="ECO:0008006" key="7">
    <source>
        <dbReference type="Google" id="ProtNLM"/>
    </source>
</evidence>
<comment type="caution">
    <text evidence="5">The sequence shown here is derived from an EMBL/GenBank/DDBJ whole genome shotgun (WGS) entry which is preliminary data.</text>
</comment>
<organism evidence="5 6">
    <name type="scientific">Diatrype stigma</name>
    <dbReference type="NCBI Taxonomy" id="117547"/>
    <lineage>
        <taxon>Eukaryota</taxon>
        <taxon>Fungi</taxon>
        <taxon>Dikarya</taxon>
        <taxon>Ascomycota</taxon>
        <taxon>Pezizomycotina</taxon>
        <taxon>Sordariomycetes</taxon>
        <taxon>Xylariomycetidae</taxon>
        <taxon>Xylariales</taxon>
        <taxon>Diatrypaceae</taxon>
        <taxon>Diatrype</taxon>
    </lineage>
</organism>
<dbReference type="PANTHER" id="PTHR35371:SF2">
    <property type="entry name" value="MAPEG FAMILY PROTEIN"/>
    <property type="match status" value="1"/>
</dbReference>